<dbReference type="GO" id="GO:0015937">
    <property type="term" value="P:coenzyme A biosynthetic process"/>
    <property type="evidence" value="ECO:0007669"/>
    <property type="project" value="UniProtKB-UniRule"/>
</dbReference>
<comment type="function">
    <text evidence="5">Catalyzes the phosphorylation of the 3'-hydroxyl group of dephosphocoenzyme A to form coenzyme A.</text>
</comment>
<keyword evidence="5" id="KW-0963">Cytoplasm</keyword>
<evidence type="ECO:0000256" key="4">
    <source>
        <dbReference type="ARBA" id="ARBA00022993"/>
    </source>
</evidence>
<evidence type="ECO:0000256" key="6">
    <source>
        <dbReference type="NCBIfam" id="TIGR00152"/>
    </source>
</evidence>
<name>U3A2E9_9SPHN</name>
<dbReference type="OrthoDB" id="9812943at2"/>
<dbReference type="RefSeq" id="WP_021689835.1">
    <property type="nucleotide sequence ID" value="NZ_BASZ01000004.1"/>
</dbReference>
<dbReference type="GO" id="GO:0005524">
    <property type="term" value="F:ATP binding"/>
    <property type="evidence" value="ECO:0007669"/>
    <property type="project" value="UniProtKB-UniRule"/>
</dbReference>
<dbReference type="CDD" id="cd02022">
    <property type="entry name" value="DPCK"/>
    <property type="match status" value="1"/>
</dbReference>
<sequence length="199" mass="21301">MTRPVILGLTGSIGMGKSTVAQMFREAGVPVFDADAEVHKLQGPGGPLLPAIEAAFPGTTGLDGVDRSTLGNQVFGDPDALARLEAIVHPAVGRVRDLFLLEHAAMPLVVFDVPLLFEKGGWDRVDAIVVVSAPAEVQRARVLARPGMTPEKFAHVLGLQVPDAEKRARADYLIDTGTTLERTRDAVGRVIESLRHRSI</sequence>
<accession>U3A2E9</accession>
<comment type="caution">
    <text evidence="7">The sequence shown here is derived from an EMBL/GenBank/DDBJ whole genome shotgun (WGS) entry which is preliminary data.</text>
</comment>
<dbReference type="InterPro" id="IPR027417">
    <property type="entry name" value="P-loop_NTPase"/>
</dbReference>
<gene>
    <name evidence="5 7" type="primary">coaE</name>
    <name evidence="7" type="ORF">NT2_04_03410</name>
</gene>
<dbReference type="Gene3D" id="3.40.50.300">
    <property type="entry name" value="P-loop containing nucleotide triphosphate hydrolases"/>
    <property type="match status" value="1"/>
</dbReference>
<keyword evidence="8" id="KW-1185">Reference proteome</keyword>
<dbReference type="InterPro" id="IPR001977">
    <property type="entry name" value="Depp_CoAkinase"/>
</dbReference>
<dbReference type="Proteomes" id="UP000016568">
    <property type="component" value="Unassembled WGS sequence"/>
</dbReference>
<dbReference type="AlphaFoldDB" id="U3A2E9"/>
<dbReference type="GO" id="GO:0005737">
    <property type="term" value="C:cytoplasm"/>
    <property type="evidence" value="ECO:0007669"/>
    <property type="project" value="UniProtKB-SubCell"/>
</dbReference>
<dbReference type="Pfam" id="PF01121">
    <property type="entry name" value="CoaE"/>
    <property type="match status" value="1"/>
</dbReference>
<keyword evidence="2 5" id="KW-0547">Nucleotide-binding</keyword>
<dbReference type="SUPFAM" id="SSF52540">
    <property type="entry name" value="P-loop containing nucleoside triphosphate hydrolases"/>
    <property type="match status" value="1"/>
</dbReference>
<evidence type="ECO:0000313" key="7">
    <source>
        <dbReference type="EMBL" id="GAD48928.1"/>
    </source>
</evidence>
<comment type="similarity">
    <text evidence="1 5">Belongs to the CoaE family.</text>
</comment>
<keyword evidence="5 7" id="KW-0418">Kinase</keyword>
<evidence type="ECO:0000256" key="2">
    <source>
        <dbReference type="ARBA" id="ARBA00022741"/>
    </source>
</evidence>
<evidence type="ECO:0000256" key="1">
    <source>
        <dbReference type="ARBA" id="ARBA00009018"/>
    </source>
</evidence>
<protein>
    <recommendedName>
        <fullName evidence="5 6">Dephospho-CoA kinase</fullName>
        <ecNumber evidence="5 6">2.7.1.24</ecNumber>
    </recommendedName>
    <alternativeName>
        <fullName evidence="5">Dephosphocoenzyme A kinase</fullName>
    </alternativeName>
</protein>
<dbReference type="PANTHER" id="PTHR10695">
    <property type="entry name" value="DEPHOSPHO-COA KINASE-RELATED"/>
    <property type="match status" value="1"/>
</dbReference>
<dbReference type="HAMAP" id="MF_00376">
    <property type="entry name" value="Dephospho_CoA_kinase"/>
    <property type="match status" value="1"/>
</dbReference>
<dbReference type="GO" id="GO:0004140">
    <property type="term" value="F:dephospho-CoA kinase activity"/>
    <property type="evidence" value="ECO:0007669"/>
    <property type="project" value="UniProtKB-UniRule"/>
</dbReference>
<feature type="binding site" evidence="5">
    <location>
        <begin position="14"/>
        <end position="19"/>
    </location>
    <ligand>
        <name>ATP</name>
        <dbReference type="ChEBI" id="CHEBI:30616"/>
    </ligand>
</feature>
<dbReference type="eggNOG" id="COG0237">
    <property type="taxonomic scope" value="Bacteria"/>
</dbReference>
<keyword evidence="4 5" id="KW-0173">Coenzyme A biosynthesis</keyword>
<dbReference type="PROSITE" id="PS51219">
    <property type="entry name" value="DPCK"/>
    <property type="match status" value="1"/>
</dbReference>
<comment type="subcellular location">
    <subcellularLocation>
        <location evidence="5">Cytoplasm</location>
    </subcellularLocation>
</comment>
<dbReference type="UniPathway" id="UPA00241">
    <property type="reaction ID" value="UER00356"/>
</dbReference>
<evidence type="ECO:0000313" key="8">
    <source>
        <dbReference type="Proteomes" id="UP000016568"/>
    </source>
</evidence>
<comment type="catalytic activity">
    <reaction evidence="5">
        <text>3'-dephospho-CoA + ATP = ADP + CoA + H(+)</text>
        <dbReference type="Rhea" id="RHEA:18245"/>
        <dbReference type="ChEBI" id="CHEBI:15378"/>
        <dbReference type="ChEBI" id="CHEBI:30616"/>
        <dbReference type="ChEBI" id="CHEBI:57287"/>
        <dbReference type="ChEBI" id="CHEBI:57328"/>
        <dbReference type="ChEBI" id="CHEBI:456216"/>
        <dbReference type="EC" id="2.7.1.24"/>
    </reaction>
</comment>
<evidence type="ECO:0000256" key="5">
    <source>
        <dbReference type="HAMAP-Rule" id="MF_00376"/>
    </source>
</evidence>
<comment type="pathway">
    <text evidence="5">Cofactor biosynthesis; coenzyme A biosynthesis; CoA from (R)-pantothenate: step 5/5.</text>
</comment>
<dbReference type="NCBIfam" id="TIGR00152">
    <property type="entry name" value="dephospho-CoA kinase"/>
    <property type="match status" value="1"/>
</dbReference>
<keyword evidence="5" id="KW-0808">Transferase</keyword>
<dbReference type="EC" id="2.7.1.24" evidence="5 6"/>
<keyword evidence="3 5" id="KW-0067">ATP-binding</keyword>
<organism evidence="7 8">
    <name type="scientific">Caenibius tardaugens NBRC 16725</name>
    <dbReference type="NCBI Taxonomy" id="1219035"/>
    <lineage>
        <taxon>Bacteria</taxon>
        <taxon>Pseudomonadati</taxon>
        <taxon>Pseudomonadota</taxon>
        <taxon>Alphaproteobacteria</taxon>
        <taxon>Sphingomonadales</taxon>
        <taxon>Erythrobacteraceae</taxon>
        <taxon>Caenibius</taxon>
    </lineage>
</organism>
<evidence type="ECO:0000256" key="3">
    <source>
        <dbReference type="ARBA" id="ARBA00022840"/>
    </source>
</evidence>
<reference evidence="7 8" key="1">
    <citation type="submission" date="2013-09" db="EMBL/GenBank/DDBJ databases">
        <title>Whole genome shotgun sequence of Novosphingobium tardaugens NBRC 16725.</title>
        <authorList>
            <person name="Isaki S."/>
            <person name="Hosoyama A."/>
            <person name="Tsuchikane K."/>
            <person name="Katsumata H."/>
            <person name="Ando Y."/>
            <person name="Yamazaki S."/>
            <person name="Fujita N."/>
        </authorList>
    </citation>
    <scope>NUCLEOTIDE SEQUENCE [LARGE SCALE GENOMIC DNA]</scope>
    <source>
        <strain evidence="7 8">NBRC 16725</strain>
    </source>
</reference>
<proteinExistence type="inferred from homology"/>
<dbReference type="KEGG" id="ntd:EGO55_08585"/>
<dbReference type="EMBL" id="BASZ01000004">
    <property type="protein sequence ID" value="GAD48928.1"/>
    <property type="molecule type" value="Genomic_DNA"/>
</dbReference>
<dbReference type="PANTHER" id="PTHR10695:SF46">
    <property type="entry name" value="BIFUNCTIONAL COENZYME A SYNTHASE-RELATED"/>
    <property type="match status" value="1"/>
</dbReference>